<evidence type="ECO:0000256" key="1">
    <source>
        <dbReference type="SAM" id="Phobius"/>
    </source>
</evidence>
<feature type="transmembrane region" description="Helical" evidence="1">
    <location>
        <begin position="6"/>
        <end position="25"/>
    </location>
</feature>
<accession>A0A9D7F5Y5</accession>
<evidence type="ECO:0000313" key="3">
    <source>
        <dbReference type="Proteomes" id="UP000886602"/>
    </source>
</evidence>
<name>A0A9D7F5Y5_9RHOO</name>
<proteinExistence type="predicted"/>
<organism evidence="2 3">
    <name type="scientific">Candidatus Propionivibrio dominans</name>
    <dbReference type="NCBI Taxonomy" id="2954373"/>
    <lineage>
        <taxon>Bacteria</taxon>
        <taxon>Pseudomonadati</taxon>
        <taxon>Pseudomonadota</taxon>
        <taxon>Betaproteobacteria</taxon>
        <taxon>Rhodocyclales</taxon>
        <taxon>Rhodocyclaceae</taxon>
        <taxon>Propionivibrio</taxon>
    </lineage>
</organism>
<keyword evidence="1" id="KW-1133">Transmembrane helix</keyword>
<evidence type="ECO:0000313" key="2">
    <source>
        <dbReference type="EMBL" id="MBK7422602.1"/>
    </source>
</evidence>
<keyword evidence="1" id="KW-0472">Membrane</keyword>
<comment type="caution">
    <text evidence="2">The sequence shown here is derived from an EMBL/GenBank/DDBJ whole genome shotgun (WGS) entry which is preliminary data.</text>
</comment>
<protein>
    <submittedName>
        <fullName evidence="2">Uncharacterized protein</fullName>
    </submittedName>
</protein>
<reference evidence="2" key="1">
    <citation type="submission" date="2020-10" db="EMBL/GenBank/DDBJ databases">
        <title>Connecting structure to function with the recovery of over 1000 high-quality activated sludge metagenome-assembled genomes encoding full-length rRNA genes using long-read sequencing.</title>
        <authorList>
            <person name="Singleton C.M."/>
            <person name="Petriglieri F."/>
            <person name="Kristensen J.M."/>
            <person name="Kirkegaard R.H."/>
            <person name="Michaelsen T.Y."/>
            <person name="Andersen M.H."/>
            <person name="Karst S.M."/>
            <person name="Dueholm M.S."/>
            <person name="Nielsen P.H."/>
            <person name="Albertsen M."/>
        </authorList>
    </citation>
    <scope>NUCLEOTIDE SEQUENCE</scope>
    <source>
        <strain evidence="2">EsbW_18-Q3-R4-48_MAXAC.044</strain>
    </source>
</reference>
<keyword evidence="1" id="KW-0812">Transmembrane</keyword>
<sequence length="96" mass="9861">MPGVFGEFALLLLMSAAAGALLWLLKTVLIANIDIVAGPAVLGVVTAHDPSTSCPARWSAPCRTRPRTAIFCVACGNCIAPVKSRSSPAMSSTGPH</sequence>
<dbReference type="Proteomes" id="UP000886602">
    <property type="component" value="Unassembled WGS sequence"/>
</dbReference>
<dbReference type="AlphaFoldDB" id="A0A9D7F5Y5"/>
<dbReference type="EMBL" id="JADJNC010000008">
    <property type="protein sequence ID" value="MBK7422602.1"/>
    <property type="molecule type" value="Genomic_DNA"/>
</dbReference>
<gene>
    <name evidence="2" type="ORF">IPJ48_05620</name>
</gene>